<dbReference type="Proteomes" id="UP000263268">
    <property type="component" value="Unassembled WGS sequence"/>
</dbReference>
<gene>
    <name evidence="1" type="ORF">DHV22_00575</name>
</gene>
<protein>
    <submittedName>
        <fullName evidence="1">Uncharacterized protein</fullName>
    </submittedName>
</protein>
<comment type="caution">
    <text evidence="1">The sequence shown here is derived from an EMBL/GenBank/DDBJ whole genome shotgun (WGS) entry which is preliminary data.</text>
</comment>
<name>A0A3D6BMK5_9FLAO</name>
<reference evidence="1 2" key="1">
    <citation type="journal article" date="2018" name="Nat. Biotechnol.">
        <title>A standardized bacterial taxonomy based on genome phylogeny substantially revises the tree of life.</title>
        <authorList>
            <person name="Parks D.H."/>
            <person name="Chuvochina M."/>
            <person name="Waite D.W."/>
            <person name="Rinke C."/>
            <person name="Skarshewski A."/>
            <person name="Chaumeil P.A."/>
            <person name="Hugenholtz P."/>
        </authorList>
    </citation>
    <scope>NUCLEOTIDE SEQUENCE [LARGE SCALE GENOMIC DNA]</scope>
    <source>
        <strain evidence="1">UBA10227</strain>
    </source>
</reference>
<evidence type="ECO:0000313" key="1">
    <source>
        <dbReference type="EMBL" id="HCY80198.1"/>
    </source>
</evidence>
<sequence>MLRMNREEKTLANAVKKECANYNTGFKCSGIMIGGKLQQWVDKAYADKPCVVAKGGECDYYNRCVKPVVGF</sequence>
<evidence type="ECO:0000313" key="2">
    <source>
        <dbReference type="Proteomes" id="UP000263268"/>
    </source>
</evidence>
<proteinExistence type="predicted"/>
<dbReference type="EMBL" id="DPRK01000013">
    <property type="protein sequence ID" value="HCY80198.1"/>
    <property type="molecule type" value="Genomic_DNA"/>
</dbReference>
<dbReference type="AlphaFoldDB" id="A0A3D6BMK5"/>
<organism evidence="1 2">
    <name type="scientific">Xanthomarina gelatinilytica</name>
    <dbReference type="NCBI Taxonomy" id="1137281"/>
    <lineage>
        <taxon>Bacteria</taxon>
        <taxon>Pseudomonadati</taxon>
        <taxon>Bacteroidota</taxon>
        <taxon>Flavobacteriia</taxon>
        <taxon>Flavobacteriales</taxon>
        <taxon>Flavobacteriaceae</taxon>
        <taxon>Xanthomarina</taxon>
    </lineage>
</organism>
<accession>A0A3D6BMK5</accession>